<comment type="caution">
    <text evidence="1">The sequence shown here is derived from an EMBL/GenBank/DDBJ whole genome shotgun (WGS) entry which is preliminary data.</text>
</comment>
<proteinExistence type="predicted"/>
<evidence type="ECO:0000313" key="2">
    <source>
        <dbReference type="Proteomes" id="UP000245678"/>
    </source>
</evidence>
<reference evidence="1 2" key="1">
    <citation type="submission" date="2018-05" db="EMBL/GenBank/DDBJ databases">
        <title>Genomic Encyclopedia of Archaeal and Bacterial Type Strains, Phase II (KMG-II): from individual species to whole genera.</title>
        <authorList>
            <person name="Goeker M."/>
        </authorList>
    </citation>
    <scope>NUCLEOTIDE SEQUENCE [LARGE SCALE GENOMIC DNA]</scope>
    <source>
        <strain evidence="1 2">DSM 19975</strain>
    </source>
</reference>
<protein>
    <submittedName>
        <fullName evidence="1">Uncharacterized protein</fullName>
    </submittedName>
</protein>
<gene>
    <name evidence="1" type="ORF">LX99_04088</name>
</gene>
<dbReference type="PROSITE" id="PS51257">
    <property type="entry name" value="PROKAR_LIPOPROTEIN"/>
    <property type="match status" value="1"/>
</dbReference>
<evidence type="ECO:0000313" key="1">
    <source>
        <dbReference type="EMBL" id="PWK73704.1"/>
    </source>
</evidence>
<dbReference type="AlphaFoldDB" id="A0A316H484"/>
<sequence length="60" mass="6998">MLKRRILILLLLITSCSYKKTKPASIMLYSDRYAEKLNGNVKRLIEKSTLGDYFLVVDFN</sequence>
<dbReference type="EMBL" id="QGHA01000010">
    <property type="protein sequence ID" value="PWK73704.1"/>
    <property type="molecule type" value="Genomic_DNA"/>
</dbReference>
<keyword evidence="2" id="KW-1185">Reference proteome</keyword>
<dbReference type="Proteomes" id="UP000245678">
    <property type="component" value="Unassembled WGS sequence"/>
</dbReference>
<name>A0A316H484_9SPHI</name>
<accession>A0A316H484</accession>
<organism evidence="1 2">
    <name type="scientific">Mucilaginibacter oryzae</name>
    <dbReference type="NCBI Taxonomy" id="468058"/>
    <lineage>
        <taxon>Bacteria</taxon>
        <taxon>Pseudomonadati</taxon>
        <taxon>Bacteroidota</taxon>
        <taxon>Sphingobacteriia</taxon>
        <taxon>Sphingobacteriales</taxon>
        <taxon>Sphingobacteriaceae</taxon>
        <taxon>Mucilaginibacter</taxon>
    </lineage>
</organism>